<dbReference type="Proteomes" id="UP001302573">
    <property type="component" value="Unassembled WGS sequence"/>
</dbReference>
<dbReference type="EMBL" id="JAYFUI010000054">
    <property type="protein sequence ID" value="MEA5670517.1"/>
    <property type="molecule type" value="Genomic_DNA"/>
</dbReference>
<keyword evidence="4" id="KW-1185">Reference proteome</keyword>
<evidence type="ECO:0000313" key="4">
    <source>
        <dbReference type="Proteomes" id="UP001302573"/>
    </source>
</evidence>
<feature type="region of interest" description="Disordered" evidence="1">
    <location>
        <begin position="198"/>
        <end position="219"/>
    </location>
</feature>
<evidence type="ECO:0000313" key="3">
    <source>
        <dbReference type="EMBL" id="MEA5670517.1"/>
    </source>
</evidence>
<protein>
    <recommendedName>
        <fullName evidence="5">Four helix bundle sensory module for signal transduction</fullName>
    </recommendedName>
</protein>
<organism evidence="3 4">
    <name type="scientific">Pseudomonas machongensis</name>
    <dbReference type="NCBI Taxonomy" id="3110229"/>
    <lineage>
        <taxon>Bacteria</taxon>
        <taxon>Pseudomonadati</taxon>
        <taxon>Pseudomonadota</taxon>
        <taxon>Gammaproteobacteria</taxon>
        <taxon>Pseudomonadales</taxon>
        <taxon>Pseudomonadaceae</taxon>
        <taxon>Pseudomonas</taxon>
    </lineage>
</organism>
<comment type="caution">
    <text evidence="3">The sequence shown here is derived from an EMBL/GenBank/DDBJ whole genome shotgun (WGS) entry which is preliminary data.</text>
</comment>
<evidence type="ECO:0000256" key="2">
    <source>
        <dbReference type="SAM" id="Phobius"/>
    </source>
</evidence>
<evidence type="ECO:0000256" key="1">
    <source>
        <dbReference type="SAM" id="MobiDB-lite"/>
    </source>
</evidence>
<keyword evidence="2" id="KW-0812">Transmembrane</keyword>
<gene>
    <name evidence="3" type="ORF">VA602_04115</name>
</gene>
<evidence type="ECO:0008006" key="5">
    <source>
        <dbReference type="Google" id="ProtNLM"/>
    </source>
</evidence>
<accession>A0ABU5VC07</accession>
<keyword evidence="2" id="KW-1133">Transmembrane helix</keyword>
<sequence length="219" mass="24605">MSMDDMTAKNQERKWWPGNRESYFSKIFYMLCAYVFIGLLLYCAFSIIPPIKGILMKKEEIMAAQLTGLQRIPKIEEAIQRMEERQATLTSKSMDERLSKIEGAVTKGDLSLEEIKELSQLAEEVKILKGFLVKDPSAFFELKELQSNYKALVSDQAKYAVKDVVDSQITMMQWVGGIFMGIVLAVIFSPLATKTKATRPLKKGNASDGQGDAAEEESP</sequence>
<proteinExistence type="predicted"/>
<feature type="transmembrane region" description="Helical" evidence="2">
    <location>
        <begin position="174"/>
        <end position="192"/>
    </location>
</feature>
<name>A0ABU5VC07_9PSED</name>
<reference evidence="3 4" key="1">
    <citation type="submission" date="2023-12" db="EMBL/GenBank/DDBJ databases">
        <title>Pseudomonas machongensis sp. nov., isolated from wilted pepper plants (Capsicum annuum).</title>
        <authorList>
            <person name="Qiu M."/>
            <person name="Li Y."/>
            <person name="Liu Q."/>
            <person name="Zhang X."/>
            <person name="Huang Y."/>
            <person name="Guo R."/>
            <person name="Hu M."/>
            <person name="Zhou J."/>
            <person name="Zhou X."/>
        </authorList>
    </citation>
    <scope>NUCLEOTIDE SEQUENCE [LARGE SCALE GENOMIC DNA]</scope>
    <source>
        <strain evidence="3 4">MH2</strain>
    </source>
</reference>
<feature type="transmembrane region" description="Helical" evidence="2">
    <location>
        <begin position="27"/>
        <end position="48"/>
    </location>
</feature>
<dbReference type="RefSeq" id="WP_323452557.1">
    <property type="nucleotide sequence ID" value="NZ_JAYFUI010000054.1"/>
</dbReference>
<keyword evidence="2" id="KW-0472">Membrane</keyword>